<sequence>MRLIKNCRRIIVSFNNNDSNENTAQKLAQKFQEEVLKYGIKTVDILPIALLDNYRSYELKASYTDLREPGGAGIHHLIIYK</sequence>
<dbReference type="RefSeq" id="WP_152213223.1">
    <property type="nucleotide sequence ID" value="NZ_WFLN01000007.1"/>
</dbReference>
<dbReference type="AlphaFoldDB" id="A0A833N140"/>
<dbReference type="EMBL" id="WFLN01000007">
    <property type="protein sequence ID" value="KAB8029880.1"/>
    <property type="molecule type" value="Genomic_DNA"/>
</dbReference>
<evidence type="ECO:0000313" key="1">
    <source>
        <dbReference type="EMBL" id="KAB8029880.1"/>
    </source>
</evidence>
<reference evidence="1 2" key="1">
    <citation type="submission" date="2019-10" db="EMBL/GenBank/DDBJ databases">
        <title>New genus of Silvanigrellaceae.</title>
        <authorList>
            <person name="Pitt A."/>
            <person name="Hahn M.W."/>
        </authorList>
    </citation>
    <scope>NUCLEOTIDE SEQUENCE [LARGE SCALE GENOMIC DNA]</scope>
    <source>
        <strain evidence="1 2">33A1-SZDP</strain>
    </source>
</reference>
<organism evidence="1 2">
    <name type="scientific">Fluviispira multicolorata</name>
    <dbReference type="NCBI Taxonomy" id="2654512"/>
    <lineage>
        <taxon>Bacteria</taxon>
        <taxon>Pseudomonadati</taxon>
        <taxon>Bdellovibrionota</taxon>
        <taxon>Oligoflexia</taxon>
        <taxon>Silvanigrellales</taxon>
        <taxon>Silvanigrellaceae</taxon>
        <taxon>Fluviispira</taxon>
    </lineage>
</organism>
<name>A0A833N140_9BACT</name>
<dbReference type="Proteomes" id="UP000442694">
    <property type="component" value="Unassembled WGS sequence"/>
</dbReference>
<protein>
    <submittedName>
        <fullName evidence="1">Uncharacterized protein</fullName>
    </submittedName>
</protein>
<accession>A0A833N140</accession>
<comment type="caution">
    <text evidence="1">The sequence shown here is derived from an EMBL/GenBank/DDBJ whole genome shotgun (WGS) entry which is preliminary data.</text>
</comment>
<evidence type="ECO:0000313" key="2">
    <source>
        <dbReference type="Proteomes" id="UP000442694"/>
    </source>
</evidence>
<keyword evidence="2" id="KW-1185">Reference proteome</keyword>
<gene>
    <name evidence="1" type="ORF">GCL57_10100</name>
</gene>
<proteinExistence type="predicted"/>